<dbReference type="Proteomes" id="UP000814128">
    <property type="component" value="Unassembled WGS sequence"/>
</dbReference>
<reference evidence="1" key="1">
    <citation type="submission" date="2021-02" db="EMBL/GenBank/DDBJ databases">
        <authorList>
            <consortium name="DOE Joint Genome Institute"/>
            <person name="Ahrendt S."/>
            <person name="Looney B.P."/>
            <person name="Miyauchi S."/>
            <person name="Morin E."/>
            <person name="Drula E."/>
            <person name="Courty P.E."/>
            <person name="Chicoki N."/>
            <person name="Fauchery L."/>
            <person name="Kohler A."/>
            <person name="Kuo A."/>
            <person name="Labutti K."/>
            <person name="Pangilinan J."/>
            <person name="Lipzen A."/>
            <person name="Riley R."/>
            <person name="Andreopoulos W."/>
            <person name="He G."/>
            <person name="Johnson J."/>
            <person name="Barry K.W."/>
            <person name="Grigoriev I.V."/>
            <person name="Nagy L."/>
            <person name="Hibbett D."/>
            <person name="Henrissat B."/>
            <person name="Matheny P.B."/>
            <person name="Labbe J."/>
            <person name="Martin F."/>
        </authorList>
    </citation>
    <scope>NUCLEOTIDE SEQUENCE</scope>
    <source>
        <strain evidence="1">EC-137</strain>
    </source>
</reference>
<reference evidence="1" key="2">
    <citation type="journal article" date="2022" name="New Phytol.">
        <title>Evolutionary transition to the ectomycorrhizal habit in the genomes of a hyperdiverse lineage of mushroom-forming fungi.</title>
        <authorList>
            <person name="Looney B."/>
            <person name="Miyauchi S."/>
            <person name="Morin E."/>
            <person name="Drula E."/>
            <person name="Courty P.E."/>
            <person name="Kohler A."/>
            <person name="Kuo A."/>
            <person name="LaButti K."/>
            <person name="Pangilinan J."/>
            <person name="Lipzen A."/>
            <person name="Riley R."/>
            <person name="Andreopoulos W."/>
            <person name="He G."/>
            <person name="Johnson J."/>
            <person name="Nolan M."/>
            <person name="Tritt A."/>
            <person name="Barry K.W."/>
            <person name="Grigoriev I.V."/>
            <person name="Nagy L.G."/>
            <person name="Hibbett D."/>
            <person name="Henrissat B."/>
            <person name="Matheny P.B."/>
            <person name="Labbe J."/>
            <person name="Martin F.M."/>
        </authorList>
    </citation>
    <scope>NUCLEOTIDE SEQUENCE</scope>
    <source>
        <strain evidence="1">EC-137</strain>
    </source>
</reference>
<dbReference type="EMBL" id="MU273479">
    <property type="protein sequence ID" value="KAI0035817.1"/>
    <property type="molecule type" value="Genomic_DNA"/>
</dbReference>
<keyword evidence="2" id="KW-1185">Reference proteome</keyword>
<organism evidence="1 2">
    <name type="scientific">Vararia minispora EC-137</name>
    <dbReference type="NCBI Taxonomy" id="1314806"/>
    <lineage>
        <taxon>Eukaryota</taxon>
        <taxon>Fungi</taxon>
        <taxon>Dikarya</taxon>
        <taxon>Basidiomycota</taxon>
        <taxon>Agaricomycotina</taxon>
        <taxon>Agaricomycetes</taxon>
        <taxon>Russulales</taxon>
        <taxon>Lachnocladiaceae</taxon>
        <taxon>Vararia</taxon>
    </lineage>
</organism>
<gene>
    <name evidence="1" type="ORF">K488DRAFT_42440</name>
</gene>
<comment type="caution">
    <text evidence="1">The sequence shown here is derived from an EMBL/GenBank/DDBJ whole genome shotgun (WGS) entry which is preliminary data.</text>
</comment>
<name>A0ACB8QVY1_9AGAM</name>
<accession>A0ACB8QVY1</accession>
<sequence length="501" mass="53142">MRCRLSVHTLPVLAAQCVLAAAFSPAQEPRSTPHRIAVVGAGAGGSSAAFWLSKARERNALDVIVDVYERADYVGGRATIVYPYDNRSLAPIELGASLYAPGNLDMVRAVAEFGLSNTSFGIGNAEVDGFWDGKTIGGAAGDGQFIARYGLETIGNAQVAPQTVVGAVGSLYAPTRPVWNTTSALVNALNWAAMLSSTGAEFYTTQNVSRLFIDELIEALSRANYCQDVNKMHAIGVTIGLATTGAVSVAGGNRQVFENFVKASGATLKLNTEAVQVYSILPAGGRWILKSSAGVRTYDAVILAAPFHLSNIALPPSFSSTIPPQPYKRVHVTLLTTTSPSFNTAYLGAQNVITPPTSVFITLNATRRPGGPVFNSLQRLAVLNGTGKGGKDESLVKIFSDEVLSDAFLDELVGERGWTFKHTWDAFPILTPATSFPPVHVAKGLYYVNALEPVVSTMETETIAARNVVDLLLSEQFASGICPPGQELASNATGFVYGWDC</sequence>
<evidence type="ECO:0000313" key="2">
    <source>
        <dbReference type="Proteomes" id="UP000814128"/>
    </source>
</evidence>
<evidence type="ECO:0000313" key="1">
    <source>
        <dbReference type="EMBL" id="KAI0035817.1"/>
    </source>
</evidence>
<protein>
    <submittedName>
        <fullName evidence="1">FAD/NAD-P-binding domain-containing protein</fullName>
    </submittedName>
</protein>
<proteinExistence type="predicted"/>